<dbReference type="InterPro" id="IPR046535">
    <property type="entry name" value="DUF6600"/>
</dbReference>
<keyword evidence="3" id="KW-1185">Reference proteome</keyword>
<proteinExistence type="predicted"/>
<sequence>MTNSLTQWLTGLAGSAVLLVAFGGVARAQEPVVEPEPVVESSDDGAPVVEPVVEPESATESSSRGSAVTDPPSRAARLGYVDGEVTVAPAGSEEWAEAALNRPLTSGDRLWVEDKGRAELQIGSAAVYLDGDTGFGFIELDDNVLQASLTEGAATIRVRRLAEGETIQVETPHATVYLNRVGEYHLEVDKAADRTIVKTRTGEAEVKGGNKEFTVRANERGVFTGLETLTAQIEPLGPRTAFENWANDRDGRNERSQSAKYVSRDVVGYEDLDDNGTWISEPEYGYVWRPTYVVSGWAPYRYGRWVYVSPWGYSWVDDARWGYAPFHYGRWAYIRSNWCWVPGPRHIRPVYAPALVGWVGGPGVGLSVSFSNVGWYPLGPRDIYYPGYRHTPRYIRYVNVSNTVVINNNYFYGSRRAPPPRFDYHRYPGAVTSVPRDSFVGGRRIGDHWVRPSENDMRNWHGVRQPPAIAPYRESVLGGQVRQPPRDADRFNNMSRGDFYAGRLPFHRERSAIESNGGRPVGRAELIDRQDGNPKRGGDFHSIRPSGSSDIRRTDRDQALGLGGSNRPRELNNDSAREWQSRRDRDDARERVRSMPAEESSNIRRNDHMQRIPSSGYQQNGSGFYRPPSNDSGQDRFRDREQSRSSGGGSRVEPRQYSQPRVEPRQYSQPQPRSEPRNYSPPPSPRQEMPRAQPQPSRPSPSNNNNGGGGGKGGGNRPWNTPKER</sequence>
<dbReference type="Proteomes" id="UP001595904">
    <property type="component" value="Unassembled WGS sequence"/>
</dbReference>
<feature type="compositionally biased region" description="Gly residues" evidence="1">
    <location>
        <begin position="706"/>
        <end position="716"/>
    </location>
</feature>
<feature type="region of interest" description="Disordered" evidence="1">
    <location>
        <begin position="510"/>
        <end position="725"/>
    </location>
</feature>
<gene>
    <name evidence="2" type="ORF">ACFPN2_05820</name>
</gene>
<accession>A0ABV8SNI7</accession>
<feature type="compositionally biased region" description="Basic and acidic residues" evidence="1">
    <location>
        <begin position="567"/>
        <end position="593"/>
    </location>
</feature>
<organism evidence="2 3">
    <name type="scientific">Steroidobacter flavus</name>
    <dbReference type="NCBI Taxonomy" id="1842136"/>
    <lineage>
        <taxon>Bacteria</taxon>
        <taxon>Pseudomonadati</taxon>
        <taxon>Pseudomonadota</taxon>
        <taxon>Gammaproteobacteria</taxon>
        <taxon>Steroidobacterales</taxon>
        <taxon>Steroidobacteraceae</taxon>
        <taxon>Steroidobacter</taxon>
    </lineage>
</organism>
<dbReference type="PANTHER" id="PTHR38731:SF3">
    <property type="entry name" value="BLL6125 PROTEIN"/>
    <property type="match status" value="1"/>
</dbReference>
<dbReference type="EMBL" id="JBHSDU010000003">
    <property type="protein sequence ID" value="MFC4308595.1"/>
    <property type="molecule type" value="Genomic_DNA"/>
</dbReference>
<dbReference type="PANTHER" id="PTHR38731">
    <property type="entry name" value="LIPL45-RELATED LIPOPROTEIN-RELATED"/>
    <property type="match status" value="1"/>
</dbReference>
<feature type="compositionally biased region" description="Low complexity" evidence="1">
    <location>
        <begin position="690"/>
        <end position="705"/>
    </location>
</feature>
<dbReference type="Pfam" id="PF20245">
    <property type="entry name" value="DUF6600"/>
    <property type="match status" value="1"/>
</dbReference>
<feature type="region of interest" description="Disordered" evidence="1">
    <location>
        <begin position="32"/>
        <end position="74"/>
    </location>
</feature>
<reference evidence="3" key="1">
    <citation type="journal article" date="2019" name="Int. J. Syst. Evol. Microbiol.">
        <title>The Global Catalogue of Microorganisms (GCM) 10K type strain sequencing project: providing services to taxonomists for standard genome sequencing and annotation.</title>
        <authorList>
            <consortium name="The Broad Institute Genomics Platform"/>
            <consortium name="The Broad Institute Genome Sequencing Center for Infectious Disease"/>
            <person name="Wu L."/>
            <person name="Ma J."/>
        </authorList>
    </citation>
    <scope>NUCLEOTIDE SEQUENCE [LARGE SCALE GENOMIC DNA]</scope>
    <source>
        <strain evidence="3">CGMCC 1.10759</strain>
    </source>
</reference>
<feature type="compositionally biased region" description="Basic and acidic residues" evidence="1">
    <location>
        <begin position="601"/>
        <end position="610"/>
    </location>
</feature>
<feature type="compositionally biased region" description="Basic and acidic residues" evidence="1">
    <location>
        <begin position="525"/>
        <end position="542"/>
    </location>
</feature>
<feature type="compositionally biased region" description="Low complexity" evidence="1">
    <location>
        <begin position="32"/>
        <end position="63"/>
    </location>
</feature>
<protein>
    <submittedName>
        <fullName evidence="2">DUF6600 domain-containing protein</fullName>
    </submittedName>
</protein>
<evidence type="ECO:0000313" key="2">
    <source>
        <dbReference type="EMBL" id="MFC4308595.1"/>
    </source>
</evidence>
<evidence type="ECO:0000256" key="1">
    <source>
        <dbReference type="SAM" id="MobiDB-lite"/>
    </source>
</evidence>
<comment type="caution">
    <text evidence="2">The sequence shown here is derived from an EMBL/GenBank/DDBJ whole genome shotgun (WGS) entry which is preliminary data.</text>
</comment>
<evidence type="ECO:0000313" key="3">
    <source>
        <dbReference type="Proteomes" id="UP001595904"/>
    </source>
</evidence>
<name>A0ABV8SNI7_9GAMM</name>
<feature type="compositionally biased region" description="Basic and acidic residues" evidence="1">
    <location>
        <begin position="633"/>
        <end position="643"/>
    </location>
</feature>
<feature type="compositionally biased region" description="Polar residues" evidence="1">
    <location>
        <begin position="612"/>
        <end position="622"/>
    </location>
</feature>